<dbReference type="KEGG" id="bhz:ACR54_03402"/>
<dbReference type="GO" id="GO:0006935">
    <property type="term" value="P:chemotaxis"/>
    <property type="evidence" value="ECO:0007669"/>
    <property type="project" value="UniProtKB-UniRule"/>
</dbReference>
<dbReference type="PIRSF" id="PIRSF000876">
    <property type="entry name" value="RR_chemtxs_CheB"/>
    <property type="match status" value="1"/>
</dbReference>
<feature type="active site" evidence="6 7">
    <location>
        <position position="185"/>
    </location>
</feature>
<organism evidence="11 12">
    <name type="scientific">Bordetella hinzii</name>
    <dbReference type="NCBI Taxonomy" id="103855"/>
    <lineage>
        <taxon>Bacteria</taxon>
        <taxon>Pseudomonadati</taxon>
        <taxon>Pseudomonadota</taxon>
        <taxon>Betaproteobacteria</taxon>
        <taxon>Burkholderiales</taxon>
        <taxon>Alcaligenaceae</taxon>
        <taxon>Bordetella</taxon>
    </lineage>
</organism>
<dbReference type="Proteomes" id="UP000282741">
    <property type="component" value="Chromosome"/>
</dbReference>
<dbReference type="PANTHER" id="PTHR42872:SF6">
    <property type="entry name" value="PROTEIN-GLUTAMATE METHYLESTERASE_PROTEIN-GLUTAMINE GLUTAMINASE"/>
    <property type="match status" value="1"/>
</dbReference>
<dbReference type="CDD" id="cd17541">
    <property type="entry name" value="REC_CheB-like"/>
    <property type="match status" value="1"/>
</dbReference>
<dbReference type="PANTHER" id="PTHR42872">
    <property type="entry name" value="PROTEIN-GLUTAMATE METHYLESTERASE/PROTEIN-GLUTAMINE GLUTAMINASE"/>
    <property type="match status" value="1"/>
</dbReference>
<keyword evidence="2 6" id="KW-0145">Chemotaxis</keyword>
<dbReference type="RefSeq" id="WP_029578803.1">
    <property type="nucleotide sequence ID" value="NZ_CP012076.1"/>
</dbReference>
<dbReference type="Pfam" id="PF01339">
    <property type="entry name" value="CheB_methylest"/>
    <property type="match status" value="1"/>
</dbReference>
<dbReference type="CDD" id="cd16432">
    <property type="entry name" value="CheB_Rec"/>
    <property type="match status" value="1"/>
</dbReference>
<dbReference type="GO" id="GO:0008984">
    <property type="term" value="F:protein-glutamate methylesterase activity"/>
    <property type="evidence" value="ECO:0007669"/>
    <property type="project" value="UniProtKB-UniRule"/>
</dbReference>
<feature type="domain" description="CheB-type methylesterase" evidence="10">
    <location>
        <begin position="145"/>
        <end position="336"/>
    </location>
</feature>
<dbReference type="InterPro" id="IPR000673">
    <property type="entry name" value="Sig_transdc_resp-reg_Me-estase"/>
</dbReference>
<gene>
    <name evidence="6" type="primary">cheB</name>
    <name evidence="11" type="ORF">CS347_14260</name>
</gene>
<evidence type="ECO:0000256" key="5">
    <source>
        <dbReference type="ARBA" id="ARBA00048267"/>
    </source>
</evidence>
<feature type="active site" evidence="6 7">
    <location>
        <position position="278"/>
    </location>
</feature>
<dbReference type="Gene3D" id="3.40.50.180">
    <property type="entry name" value="Methylesterase CheB, C-terminal domain"/>
    <property type="match status" value="1"/>
</dbReference>
<keyword evidence="4 6" id="KW-0378">Hydrolase</keyword>
<dbReference type="HAMAP" id="MF_00099">
    <property type="entry name" value="CheB_chemtxs"/>
    <property type="match status" value="1"/>
</dbReference>
<keyword evidence="1 6" id="KW-0963">Cytoplasm</keyword>
<comment type="subcellular location">
    <subcellularLocation>
        <location evidence="6">Cytoplasm</location>
    </subcellularLocation>
</comment>
<name>A0AAN1RXC6_9BORD</name>
<dbReference type="EC" id="3.5.1.44" evidence="6"/>
<sequence length="343" mass="36118">MRIGIVNDMPLAVEALRRSLAYEASLSVAWVASDGLQAVRLCAADTPDVVLMDLMMPGLDGVQATRRIMAQSPCAIIVVTSDVLRHTSMVFEAMGHGALDAVDTPMLGRGDPRAAARPLLRKIRNIGWLIGKKTAATEREVPPAPAEGEMPLAVIGASAGGPPSLAEVLRALPADFPAAVVIVQHVDAVFTPGMAAWLDEQSPMSVRLAASGEPPMPGTALLAGSDDHLAMRADGTLFYTADPRESLYRPSIDVFFHSVARHWRGRAAGVLLTGMGQDGARGLKALRDRGFLTLAQDRATSAVYGMPKAAAAMGAATEILPLTQIGPRLQQALAPAASRQLLD</sequence>
<dbReference type="PROSITE" id="PS50122">
    <property type="entry name" value="CHEB"/>
    <property type="match status" value="1"/>
</dbReference>
<evidence type="ECO:0000256" key="3">
    <source>
        <dbReference type="ARBA" id="ARBA00022553"/>
    </source>
</evidence>
<dbReference type="InterPro" id="IPR035909">
    <property type="entry name" value="CheB_C"/>
</dbReference>
<dbReference type="GO" id="GO:0050568">
    <property type="term" value="F:protein-glutamine glutaminase activity"/>
    <property type="evidence" value="ECO:0007669"/>
    <property type="project" value="UniProtKB-UniRule"/>
</dbReference>
<dbReference type="GO" id="GO:0005737">
    <property type="term" value="C:cytoplasm"/>
    <property type="evidence" value="ECO:0007669"/>
    <property type="project" value="UniProtKB-SubCell"/>
</dbReference>
<evidence type="ECO:0000256" key="6">
    <source>
        <dbReference type="HAMAP-Rule" id="MF_00099"/>
    </source>
</evidence>
<evidence type="ECO:0000259" key="9">
    <source>
        <dbReference type="PROSITE" id="PS50110"/>
    </source>
</evidence>
<feature type="active site" evidence="6 7">
    <location>
        <position position="158"/>
    </location>
</feature>
<dbReference type="InterPro" id="IPR001789">
    <property type="entry name" value="Sig_transdc_resp-reg_receiver"/>
</dbReference>
<dbReference type="GO" id="GO:0000156">
    <property type="term" value="F:phosphorelay response regulator activity"/>
    <property type="evidence" value="ECO:0007669"/>
    <property type="project" value="InterPro"/>
</dbReference>
<evidence type="ECO:0000256" key="1">
    <source>
        <dbReference type="ARBA" id="ARBA00022490"/>
    </source>
</evidence>
<dbReference type="PROSITE" id="PS50110">
    <property type="entry name" value="RESPONSE_REGULATORY"/>
    <property type="match status" value="1"/>
</dbReference>
<comment type="function">
    <text evidence="6">Involved in chemotaxis. Part of a chemotaxis signal transduction system that modulates chemotaxis in response to various stimuli. Catalyzes the demethylation of specific methylglutamate residues introduced into the chemoreceptors (methyl-accepting chemotaxis proteins or MCP) by CheR. Also mediates the irreversible deamidation of specific glutamine residues to glutamic acid.</text>
</comment>
<keyword evidence="3 6" id="KW-0597">Phosphoprotein</keyword>
<evidence type="ECO:0000256" key="8">
    <source>
        <dbReference type="PROSITE-ProRule" id="PRU00169"/>
    </source>
</evidence>
<dbReference type="AlphaFoldDB" id="A0AAN1RXC6"/>
<dbReference type="InterPro" id="IPR011006">
    <property type="entry name" value="CheY-like_superfamily"/>
</dbReference>
<dbReference type="Pfam" id="PF00072">
    <property type="entry name" value="Response_reg"/>
    <property type="match status" value="1"/>
</dbReference>
<dbReference type="SUPFAM" id="SSF52738">
    <property type="entry name" value="Methylesterase CheB, C-terminal domain"/>
    <property type="match status" value="1"/>
</dbReference>
<protein>
    <recommendedName>
        <fullName evidence="6">Protein-glutamate methylesterase/protein-glutamine glutaminase</fullName>
        <ecNumber evidence="6">3.1.1.61</ecNumber>
        <ecNumber evidence="6">3.5.1.44</ecNumber>
    </recommendedName>
</protein>
<dbReference type="EMBL" id="CP024172">
    <property type="protein sequence ID" value="AZW17841.1"/>
    <property type="molecule type" value="Genomic_DNA"/>
</dbReference>
<reference evidence="12" key="1">
    <citation type="submission" date="2017-10" db="EMBL/GenBank/DDBJ databases">
        <title>Whole genome sequencing of various Bordetella species.</title>
        <authorList>
            <person name="Weigand M.R."/>
            <person name="Loparev V."/>
            <person name="Peng Y."/>
            <person name="Bowden K.E."/>
            <person name="Tondella M.L."/>
            <person name="Williams M.M."/>
        </authorList>
    </citation>
    <scope>NUCLEOTIDE SEQUENCE [LARGE SCALE GENOMIC DNA]</scope>
    <source>
        <strain evidence="12">H720</strain>
    </source>
</reference>
<dbReference type="NCBIfam" id="NF009206">
    <property type="entry name" value="PRK12555.1"/>
    <property type="match status" value="1"/>
</dbReference>
<dbReference type="InterPro" id="IPR008248">
    <property type="entry name" value="CheB-like"/>
</dbReference>
<comment type="PTM">
    <text evidence="6">Phosphorylated by CheA. Phosphorylation of the N-terminal regulatory domain activates the methylesterase activity.</text>
</comment>
<evidence type="ECO:0000256" key="2">
    <source>
        <dbReference type="ARBA" id="ARBA00022500"/>
    </source>
</evidence>
<comment type="catalytic activity">
    <reaction evidence="6">
        <text>L-glutaminyl-[protein] + H2O = L-glutamyl-[protein] + NH4(+)</text>
        <dbReference type="Rhea" id="RHEA:16441"/>
        <dbReference type="Rhea" id="RHEA-COMP:10207"/>
        <dbReference type="Rhea" id="RHEA-COMP:10208"/>
        <dbReference type="ChEBI" id="CHEBI:15377"/>
        <dbReference type="ChEBI" id="CHEBI:28938"/>
        <dbReference type="ChEBI" id="CHEBI:29973"/>
        <dbReference type="ChEBI" id="CHEBI:30011"/>
        <dbReference type="EC" id="3.5.1.44"/>
    </reaction>
</comment>
<evidence type="ECO:0000313" key="11">
    <source>
        <dbReference type="EMBL" id="AZW17841.1"/>
    </source>
</evidence>
<dbReference type="SUPFAM" id="SSF52172">
    <property type="entry name" value="CheY-like"/>
    <property type="match status" value="1"/>
</dbReference>
<proteinExistence type="inferred from homology"/>
<comment type="catalytic activity">
    <reaction evidence="5 6">
        <text>[protein]-L-glutamate 5-O-methyl ester + H2O = L-glutamyl-[protein] + methanol + H(+)</text>
        <dbReference type="Rhea" id="RHEA:23236"/>
        <dbReference type="Rhea" id="RHEA-COMP:10208"/>
        <dbReference type="Rhea" id="RHEA-COMP:10311"/>
        <dbReference type="ChEBI" id="CHEBI:15377"/>
        <dbReference type="ChEBI" id="CHEBI:15378"/>
        <dbReference type="ChEBI" id="CHEBI:17790"/>
        <dbReference type="ChEBI" id="CHEBI:29973"/>
        <dbReference type="ChEBI" id="CHEBI:82795"/>
        <dbReference type="EC" id="3.1.1.61"/>
    </reaction>
</comment>
<evidence type="ECO:0000313" key="12">
    <source>
        <dbReference type="Proteomes" id="UP000282741"/>
    </source>
</evidence>
<evidence type="ECO:0000256" key="7">
    <source>
        <dbReference type="PROSITE-ProRule" id="PRU00050"/>
    </source>
</evidence>
<dbReference type="SMART" id="SM00448">
    <property type="entry name" value="REC"/>
    <property type="match status" value="1"/>
</dbReference>
<feature type="modified residue" description="4-aspartylphosphate" evidence="6 8">
    <location>
        <position position="53"/>
    </location>
</feature>
<dbReference type="Gene3D" id="3.40.50.2300">
    <property type="match status" value="1"/>
</dbReference>
<dbReference type="EC" id="3.1.1.61" evidence="6"/>
<evidence type="ECO:0000256" key="4">
    <source>
        <dbReference type="ARBA" id="ARBA00022801"/>
    </source>
</evidence>
<comment type="similarity">
    <text evidence="6">Belongs to the CheB family.</text>
</comment>
<comment type="domain">
    <text evidence="6">Contains a C-terminal catalytic domain, and an N-terminal region which modulates catalytic activity.</text>
</comment>
<accession>A0AAN1RXC6</accession>
<evidence type="ECO:0000259" key="10">
    <source>
        <dbReference type="PROSITE" id="PS50122"/>
    </source>
</evidence>
<feature type="domain" description="Response regulatory" evidence="9">
    <location>
        <begin position="2"/>
        <end position="119"/>
    </location>
</feature>